<sequence>MAEKGFARIGRFAQGLLEFRRRLTYEHRKLWSRALASRLAMAESRFPLAVRDTVGDHFRATLAATFDRHSTHRCVRTETHTGRCLHQTYLRGPHLFPNLSFGLILSPLLYLRLLYSPRRVTLALHNQISQVNFSSRFPRFAPISISLFLSSYVSLLRKLK</sequence>
<name>A0AAN9XL10_PSOTE</name>
<proteinExistence type="predicted"/>
<reference evidence="1 2" key="1">
    <citation type="submission" date="2024-01" db="EMBL/GenBank/DDBJ databases">
        <title>The genomes of 5 underutilized Papilionoideae crops provide insights into root nodulation and disease resistanc.</title>
        <authorList>
            <person name="Jiang F."/>
        </authorList>
    </citation>
    <scope>NUCLEOTIDE SEQUENCE [LARGE SCALE GENOMIC DNA]</scope>
    <source>
        <strain evidence="1">DUOXIRENSHENG_FW03</strain>
        <tissue evidence="1">Leaves</tissue>
    </source>
</reference>
<dbReference type="Proteomes" id="UP001386955">
    <property type="component" value="Unassembled WGS sequence"/>
</dbReference>
<gene>
    <name evidence="1" type="ORF">VNO78_17047</name>
</gene>
<evidence type="ECO:0000313" key="1">
    <source>
        <dbReference type="EMBL" id="KAK7396209.1"/>
    </source>
</evidence>
<accession>A0AAN9XL10</accession>
<protein>
    <submittedName>
        <fullName evidence="1">Uncharacterized protein</fullName>
    </submittedName>
</protein>
<evidence type="ECO:0000313" key="2">
    <source>
        <dbReference type="Proteomes" id="UP001386955"/>
    </source>
</evidence>
<dbReference type="EMBL" id="JAYMYS010000004">
    <property type="protein sequence ID" value="KAK7396209.1"/>
    <property type="molecule type" value="Genomic_DNA"/>
</dbReference>
<dbReference type="AlphaFoldDB" id="A0AAN9XL10"/>
<keyword evidence="2" id="KW-1185">Reference proteome</keyword>
<organism evidence="1 2">
    <name type="scientific">Psophocarpus tetragonolobus</name>
    <name type="common">Winged bean</name>
    <name type="synonym">Dolichos tetragonolobus</name>
    <dbReference type="NCBI Taxonomy" id="3891"/>
    <lineage>
        <taxon>Eukaryota</taxon>
        <taxon>Viridiplantae</taxon>
        <taxon>Streptophyta</taxon>
        <taxon>Embryophyta</taxon>
        <taxon>Tracheophyta</taxon>
        <taxon>Spermatophyta</taxon>
        <taxon>Magnoliopsida</taxon>
        <taxon>eudicotyledons</taxon>
        <taxon>Gunneridae</taxon>
        <taxon>Pentapetalae</taxon>
        <taxon>rosids</taxon>
        <taxon>fabids</taxon>
        <taxon>Fabales</taxon>
        <taxon>Fabaceae</taxon>
        <taxon>Papilionoideae</taxon>
        <taxon>50 kb inversion clade</taxon>
        <taxon>NPAAA clade</taxon>
        <taxon>indigoferoid/millettioid clade</taxon>
        <taxon>Phaseoleae</taxon>
        <taxon>Psophocarpus</taxon>
    </lineage>
</organism>
<comment type="caution">
    <text evidence="1">The sequence shown here is derived from an EMBL/GenBank/DDBJ whole genome shotgun (WGS) entry which is preliminary data.</text>
</comment>